<dbReference type="KEGG" id="ain:Acin_1390"/>
<sequence>MLEPLIYCYRIKENGYHLYRNVSEGKWGVLKERDSDYNPKAVKKWYDSRIKAMTAMKRTEK</sequence>
<dbReference type="RefSeq" id="WP_014128625.1">
    <property type="nucleotide sequence ID" value="NC_016077.1"/>
</dbReference>
<dbReference type="STRING" id="568816.Acin_1390"/>
<keyword evidence="2" id="KW-1185">Reference proteome</keyword>
<proteinExistence type="predicted"/>
<dbReference type="AlphaFoldDB" id="G4Q9B0"/>
<dbReference type="HOGENOM" id="CLU_2930536_0_0_9"/>
<name>G4Q9B0_ACIIR</name>
<evidence type="ECO:0000313" key="2">
    <source>
        <dbReference type="Proteomes" id="UP000007093"/>
    </source>
</evidence>
<protein>
    <submittedName>
        <fullName evidence="1">Uncharacterized protein</fullName>
    </submittedName>
</protein>
<dbReference type="Proteomes" id="UP000007093">
    <property type="component" value="Chromosome"/>
</dbReference>
<accession>G4Q9B0</accession>
<gene>
    <name evidence="1" type="ordered locus">Acin_1390</name>
</gene>
<dbReference type="InParanoid" id="G4Q9B0"/>
<dbReference type="EMBL" id="CP003058">
    <property type="protein sequence ID" value="AEQ22612.1"/>
    <property type="molecule type" value="Genomic_DNA"/>
</dbReference>
<evidence type="ECO:0000313" key="1">
    <source>
        <dbReference type="EMBL" id="AEQ22612.1"/>
    </source>
</evidence>
<organism evidence="1 2">
    <name type="scientific">Acidaminococcus intestini (strain RyC-MR95)</name>
    <dbReference type="NCBI Taxonomy" id="568816"/>
    <lineage>
        <taxon>Bacteria</taxon>
        <taxon>Bacillati</taxon>
        <taxon>Bacillota</taxon>
        <taxon>Negativicutes</taxon>
        <taxon>Acidaminococcales</taxon>
        <taxon>Acidaminococcaceae</taxon>
        <taxon>Acidaminococcus</taxon>
    </lineage>
</organism>
<dbReference type="PATRIC" id="fig|568816.4.peg.1346"/>
<reference evidence="1 2" key="1">
    <citation type="journal article" date="2011" name="J. Bacteriol.">
        <title>Complete genome sequence of Acidaminococcus intestini RYC-MR95, a Gram-negative bacterium from the phylum Firmicutes.</title>
        <authorList>
            <person name="D'Auria G."/>
            <person name="Galan J.C."/>
            <person name="Rodriguez-Alcayna M."/>
            <person name="Moya A."/>
            <person name="Baquero F."/>
            <person name="Latorre A."/>
        </authorList>
    </citation>
    <scope>NUCLEOTIDE SEQUENCE [LARGE SCALE GENOMIC DNA]</scope>
    <source>
        <strain evidence="1 2">RyC-MR95</strain>
    </source>
</reference>